<dbReference type="OrthoDB" id="5521906at2"/>
<reference evidence="1 2" key="1">
    <citation type="submission" date="2017-06" db="EMBL/GenBank/DDBJ databases">
        <authorList>
            <person name="Kim H.J."/>
            <person name="Triplett B.A."/>
        </authorList>
    </citation>
    <scope>NUCLEOTIDE SEQUENCE [LARGE SCALE GENOMIC DNA]</scope>
    <source>
        <strain evidence="1 2">DSM 14713</strain>
    </source>
</reference>
<dbReference type="EMBL" id="CP022163">
    <property type="protein sequence ID" value="ATB33761.1"/>
    <property type="molecule type" value="Genomic_DNA"/>
</dbReference>
<dbReference type="KEGG" id="mbd:MEBOL_007259"/>
<protein>
    <submittedName>
        <fullName evidence="1">Uncharacterized protein</fullName>
    </submittedName>
</protein>
<name>A0A250IRH9_9BACT</name>
<evidence type="ECO:0000313" key="1">
    <source>
        <dbReference type="EMBL" id="ATB33761.1"/>
    </source>
</evidence>
<sequence length="135" mass="15145">MPHDTPSTSKKFDLESVLEELEKLAHEDVRTGAQLAAIEAAAKALHFIRRTSKLDEFRDYLRDFNTEAALVTRVEQSFASMSEATEWLRTQQDPPHGATVEIAGVPHLVTRQRTDKWFFVPAPASPEESKAPGRS</sequence>
<dbReference type="AlphaFoldDB" id="A0A250IRH9"/>
<evidence type="ECO:0000313" key="2">
    <source>
        <dbReference type="Proteomes" id="UP000217289"/>
    </source>
</evidence>
<dbReference type="RefSeq" id="WP_095981749.1">
    <property type="nucleotide sequence ID" value="NZ_CP022163.1"/>
</dbReference>
<proteinExistence type="predicted"/>
<dbReference type="Proteomes" id="UP000217289">
    <property type="component" value="Chromosome"/>
</dbReference>
<organism evidence="1 2">
    <name type="scientific">Melittangium boletus DSM 14713</name>
    <dbReference type="NCBI Taxonomy" id="1294270"/>
    <lineage>
        <taxon>Bacteria</taxon>
        <taxon>Pseudomonadati</taxon>
        <taxon>Myxococcota</taxon>
        <taxon>Myxococcia</taxon>
        <taxon>Myxococcales</taxon>
        <taxon>Cystobacterineae</taxon>
        <taxon>Archangiaceae</taxon>
        <taxon>Melittangium</taxon>
    </lineage>
</organism>
<accession>A0A250IRH9</accession>
<gene>
    <name evidence="1" type="ORF">MEBOL_007259</name>
</gene>
<keyword evidence="2" id="KW-1185">Reference proteome</keyword>